<protein>
    <submittedName>
        <fullName evidence="1">Uncharacterized protein</fullName>
    </submittedName>
</protein>
<name>A0ACB9WZ49_CHAAC</name>
<evidence type="ECO:0000313" key="2">
    <source>
        <dbReference type="Proteomes" id="UP001057452"/>
    </source>
</evidence>
<organism evidence="1 2">
    <name type="scientific">Chaenocephalus aceratus</name>
    <name type="common">Blackfin icefish</name>
    <name type="synonym">Chaenichthys aceratus</name>
    <dbReference type="NCBI Taxonomy" id="36190"/>
    <lineage>
        <taxon>Eukaryota</taxon>
        <taxon>Metazoa</taxon>
        <taxon>Chordata</taxon>
        <taxon>Craniata</taxon>
        <taxon>Vertebrata</taxon>
        <taxon>Euteleostomi</taxon>
        <taxon>Actinopterygii</taxon>
        <taxon>Neopterygii</taxon>
        <taxon>Teleostei</taxon>
        <taxon>Neoteleostei</taxon>
        <taxon>Acanthomorphata</taxon>
        <taxon>Eupercaria</taxon>
        <taxon>Perciformes</taxon>
        <taxon>Notothenioidei</taxon>
        <taxon>Channichthyidae</taxon>
        <taxon>Chaenocephalus</taxon>
    </lineage>
</organism>
<keyword evidence="2" id="KW-1185">Reference proteome</keyword>
<sequence>LYDLAVSRRDECEIVIPAVTGSNEPELFEYIVSYLKSDQLMDLEDHGFSQLLSIHDEITELRIKDRHSPVLDFASGDHEGSGGPTVTEQADQTVVGKHGVGPFRPYSQAQTGHS</sequence>
<dbReference type="Proteomes" id="UP001057452">
    <property type="component" value="Chromosome 10"/>
</dbReference>
<reference evidence="1" key="1">
    <citation type="submission" date="2022-05" db="EMBL/GenBank/DDBJ databases">
        <title>Chromosome-level genome of Chaenocephalus aceratus.</title>
        <authorList>
            <person name="Park H."/>
        </authorList>
    </citation>
    <scope>NUCLEOTIDE SEQUENCE</scope>
    <source>
        <strain evidence="1">KU_202001</strain>
    </source>
</reference>
<gene>
    <name evidence="1" type="ORF">KUCAC02_004071</name>
</gene>
<comment type="caution">
    <text evidence="1">The sequence shown here is derived from an EMBL/GenBank/DDBJ whole genome shotgun (WGS) entry which is preliminary data.</text>
</comment>
<dbReference type="EMBL" id="CM043794">
    <property type="protein sequence ID" value="KAI4818771.1"/>
    <property type="molecule type" value="Genomic_DNA"/>
</dbReference>
<evidence type="ECO:0000313" key="1">
    <source>
        <dbReference type="EMBL" id="KAI4818771.1"/>
    </source>
</evidence>
<proteinExistence type="predicted"/>
<accession>A0ACB9WZ49</accession>
<feature type="non-terminal residue" evidence="1">
    <location>
        <position position="114"/>
    </location>
</feature>
<feature type="non-terminal residue" evidence="1">
    <location>
        <position position="1"/>
    </location>
</feature>